<dbReference type="EMBL" id="CACTIH010005443">
    <property type="protein sequence ID" value="CAA2992934.1"/>
    <property type="molecule type" value="Genomic_DNA"/>
</dbReference>
<evidence type="ECO:0000256" key="8">
    <source>
        <dbReference type="ARBA" id="ARBA00022989"/>
    </source>
</evidence>
<evidence type="ECO:0000256" key="3">
    <source>
        <dbReference type="ARBA" id="ARBA00008655"/>
    </source>
</evidence>
<keyword evidence="4" id="KW-0444">Lipid biosynthesis</keyword>
<feature type="transmembrane region" description="Helical" evidence="14">
    <location>
        <begin position="75"/>
        <end position="104"/>
    </location>
</feature>
<dbReference type="InterPro" id="IPR018247">
    <property type="entry name" value="EF_Hand_1_Ca_BS"/>
</dbReference>
<evidence type="ECO:0000256" key="4">
    <source>
        <dbReference type="ARBA" id="ARBA00022516"/>
    </source>
</evidence>
<dbReference type="PANTHER" id="PTHR23063:SF52">
    <property type="entry name" value="LYSOPHOSPHATIDYLCHOLINE ACYLTRANSFERASE"/>
    <property type="match status" value="1"/>
</dbReference>
<sequence length="772" mass="89003">MASDQSLTTPLLSTPTPSHVSLDVSYSHDEQSKHQLNPFAFLGADHEFEVPESSTIDPFRNHTPRVEGLYEWLKIVVCLPIALARLLLFGLCLVVGYVATVFALHGWTDKQNPMPKWRCRVLWVTRYCSRFILFSFGYHWIKQKGKPAPREIAPIVVSNHVSYVEPIFFFYELFPTIVASEAHDSMPFVGTIIRAMQVIYVDRFSQSSRKHAVNEIKRKASSDQFPRVLLFPEGTTTNGRVLISFQLGAFIPGYPIQPVIVRYPHVHFDQSWGNISLAKLMFRMFTQFHNFMEVEYLPLVLPHENRKENAVHFAQRVSQATRMTTETNLCFLNLHAKIFFHYLLFMLMVFNNNCFLKLLMPCFINSTPLNSPYIYHWIKQKGKPAPREIAPIVVSNHVSYVEPIFFFYELFPTIVASEAHDSMPFVGTIIRAMQVIYVDRFSQSSRKHAVNEIKRKASSDQFPRVLLFPEGTTTNGRVLISFQLGAFIPGYPIQPVIVRYPHVHFDQSWGNISLAKLMFRMFTQFHNFMEVEYLPLVLPHENRKENAVRFAQRTSRVIASSLNVVQTSHSYGDLMLLTKALEFKQEKPSQYMVEMAWVESSLHLRNLEAVDFLDVFLSMNPDSSGRVEFRDFLRVLRLKPCGLSEKIFGFVDAQKIGKITFKQFLLGSAHILKQPLFQHACELAFSICDSDEKNYILKQELQDSITLAIPYLNDEEIQRLFSLFDMDEDGRISKDDFLTCLQKHPLLIAIFSPRLLHRGSSIAEDIVVEEVA</sequence>
<evidence type="ECO:0000256" key="5">
    <source>
        <dbReference type="ARBA" id="ARBA00022679"/>
    </source>
</evidence>
<keyword evidence="11" id="KW-0594">Phospholipid biosynthesis</keyword>
<evidence type="ECO:0000256" key="10">
    <source>
        <dbReference type="ARBA" id="ARBA00023136"/>
    </source>
</evidence>
<keyword evidence="13 16" id="KW-0012">Acyltransferase</keyword>
<feature type="transmembrane region" description="Helical" evidence="14">
    <location>
        <begin position="124"/>
        <end position="141"/>
    </location>
</feature>
<keyword evidence="8 14" id="KW-1133">Transmembrane helix</keyword>
<dbReference type="AlphaFoldDB" id="A0A8S0SKJ8"/>
<dbReference type="PANTHER" id="PTHR23063">
    <property type="entry name" value="PHOSPHOLIPID ACYLTRANSFERASE"/>
    <property type="match status" value="1"/>
</dbReference>
<keyword evidence="5" id="KW-0808">Transferase</keyword>
<dbReference type="InterPro" id="IPR011992">
    <property type="entry name" value="EF-hand-dom_pair"/>
</dbReference>
<comment type="subcellular location">
    <subcellularLocation>
        <location evidence="1">Membrane</location>
    </subcellularLocation>
</comment>
<comment type="caution">
    <text evidence="16">The sequence shown here is derived from an EMBL/GenBank/DDBJ whole genome shotgun (WGS) entry which is preliminary data.</text>
</comment>
<evidence type="ECO:0000256" key="2">
    <source>
        <dbReference type="ARBA" id="ARBA00005074"/>
    </source>
</evidence>
<keyword evidence="7" id="KW-0106">Calcium</keyword>
<feature type="transmembrane region" description="Helical" evidence="14">
    <location>
        <begin position="329"/>
        <end position="350"/>
    </location>
</feature>
<comment type="similarity">
    <text evidence="3">Belongs to the 1-acyl-sn-glycerol-3-phosphate acyltransferase family.</text>
</comment>
<proteinExistence type="inferred from homology"/>
<dbReference type="SMART" id="SM00054">
    <property type="entry name" value="EFh"/>
    <property type="match status" value="3"/>
</dbReference>
<evidence type="ECO:0000256" key="12">
    <source>
        <dbReference type="ARBA" id="ARBA00023264"/>
    </source>
</evidence>
<dbReference type="Pfam" id="PF13499">
    <property type="entry name" value="EF-hand_7"/>
    <property type="match status" value="1"/>
</dbReference>
<dbReference type="PROSITE" id="PS50222">
    <property type="entry name" value="EF_HAND_2"/>
    <property type="match status" value="1"/>
</dbReference>
<reference evidence="16 17" key="1">
    <citation type="submission" date="2019-12" db="EMBL/GenBank/DDBJ databases">
        <authorList>
            <person name="Alioto T."/>
            <person name="Alioto T."/>
            <person name="Gomez Garrido J."/>
        </authorList>
    </citation>
    <scope>NUCLEOTIDE SEQUENCE [LARGE SCALE GENOMIC DNA]</scope>
</reference>
<dbReference type="SMART" id="SM00563">
    <property type="entry name" value="PlsC"/>
    <property type="match status" value="2"/>
</dbReference>
<dbReference type="GO" id="GO:0008374">
    <property type="term" value="F:O-acyltransferase activity"/>
    <property type="evidence" value="ECO:0007669"/>
    <property type="project" value="InterPro"/>
</dbReference>
<comment type="pathway">
    <text evidence="2">Lipid metabolism; phospholipid metabolism.</text>
</comment>
<dbReference type="Proteomes" id="UP000594638">
    <property type="component" value="Unassembled WGS sequence"/>
</dbReference>
<organism evidence="16 17">
    <name type="scientific">Olea europaea subsp. europaea</name>
    <dbReference type="NCBI Taxonomy" id="158383"/>
    <lineage>
        <taxon>Eukaryota</taxon>
        <taxon>Viridiplantae</taxon>
        <taxon>Streptophyta</taxon>
        <taxon>Embryophyta</taxon>
        <taxon>Tracheophyta</taxon>
        <taxon>Spermatophyta</taxon>
        <taxon>Magnoliopsida</taxon>
        <taxon>eudicotyledons</taxon>
        <taxon>Gunneridae</taxon>
        <taxon>Pentapetalae</taxon>
        <taxon>asterids</taxon>
        <taxon>lamiids</taxon>
        <taxon>Lamiales</taxon>
        <taxon>Oleaceae</taxon>
        <taxon>Oleeae</taxon>
        <taxon>Olea</taxon>
    </lineage>
</organism>
<dbReference type="CDD" id="cd07991">
    <property type="entry name" value="LPLAT_LPCAT1-like"/>
    <property type="match status" value="2"/>
</dbReference>
<evidence type="ECO:0000256" key="11">
    <source>
        <dbReference type="ARBA" id="ARBA00023209"/>
    </source>
</evidence>
<evidence type="ECO:0000259" key="15">
    <source>
        <dbReference type="PROSITE" id="PS50222"/>
    </source>
</evidence>
<dbReference type="InterPro" id="IPR045252">
    <property type="entry name" value="LPCAT1-like"/>
</dbReference>
<keyword evidence="12" id="KW-1208">Phospholipid metabolism</keyword>
<dbReference type="InterPro" id="IPR002123">
    <property type="entry name" value="Plipid/glycerol_acylTrfase"/>
</dbReference>
<dbReference type="SUPFAM" id="SSF69593">
    <property type="entry name" value="Glycerol-3-phosphate (1)-acyltransferase"/>
    <property type="match status" value="2"/>
</dbReference>
<dbReference type="Pfam" id="PF01553">
    <property type="entry name" value="Acyltransferase"/>
    <property type="match status" value="2"/>
</dbReference>
<dbReference type="SUPFAM" id="SSF47473">
    <property type="entry name" value="EF-hand"/>
    <property type="match status" value="1"/>
</dbReference>
<evidence type="ECO:0000313" key="16">
    <source>
        <dbReference type="EMBL" id="CAA2992934.1"/>
    </source>
</evidence>
<evidence type="ECO:0000256" key="6">
    <source>
        <dbReference type="ARBA" id="ARBA00022692"/>
    </source>
</evidence>
<dbReference type="GO" id="GO:0008654">
    <property type="term" value="P:phospholipid biosynthetic process"/>
    <property type="evidence" value="ECO:0007669"/>
    <property type="project" value="UniProtKB-KW"/>
</dbReference>
<keyword evidence="6 14" id="KW-0812">Transmembrane</keyword>
<evidence type="ECO:0000256" key="14">
    <source>
        <dbReference type="SAM" id="Phobius"/>
    </source>
</evidence>
<evidence type="ECO:0000256" key="13">
    <source>
        <dbReference type="ARBA" id="ARBA00023315"/>
    </source>
</evidence>
<dbReference type="GO" id="GO:0016020">
    <property type="term" value="C:membrane"/>
    <property type="evidence" value="ECO:0007669"/>
    <property type="project" value="UniProtKB-SubCell"/>
</dbReference>
<evidence type="ECO:0000256" key="1">
    <source>
        <dbReference type="ARBA" id="ARBA00004370"/>
    </source>
</evidence>
<dbReference type="OrthoDB" id="272512at2759"/>
<evidence type="ECO:0000256" key="7">
    <source>
        <dbReference type="ARBA" id="ARBA00022837"/>
    </source>
</evidence>
<dbReference type="InterPro" id="IPR002048">
    <property type="entry name" value="EF_hand_dom"/>
</dbReference>
<keyword evidence="9" id="KW-0443">Lipid metabolism</keyword>
<evidence type="ECO:0000313" key="17">
    <source>
        <dbReference type="Proteomes" id="UP000594638"/>
    </source>
</evidence>
<protein>
    <submittedName>
        <fullName evidence="16">Lysophospholipid acyltransferase LPEAT2</fullName>
    </submittedName>
</protein>
<keyword evidence="10 14" id="KW-0472">Membrane</keyword>
<feature type="domain" description="EF-hand" evidence="15">
    <location>
        <begin position="712"/>
        <end position="747"/>
    </location>
</feature>
<dbReference type="GO" id="GO:0005509">
    <property type="term" value="F:calcium ion binding"/>
    <property type="evidence" value="ECO:0007669"/>
    <property type="project" value="InterPro"/>
</dbReference>
<dbReference type="Gramene" id="OE9A116913T1">
    <property type="protein sequence ID" value="OE9A116913C1"/>
    <property type="gene ID" value="OE9A116913"/>
</dbReference>
<dbReference type="GO" id="GO:0071618">
    <property type="term" value="F:lysophosphatidylethanolamine acyltransferase activity"/>
    <property type="evidence" value="ECO:0007669"/>
    <property type="project" value="TreeGrafter"/>
</dbReference>
<dbReference type="CDD" id="cd00051">
    <property type="entry name" value="EFh"/>
    <property type="match status" value="1"/>
</dbReference>
<gene>
    <name evidence="16" type="ORF">OLEA9_A116913</name>
</gene>
<evidence type="ECO:0000256" key="9">
    <source>
        <dbReference type="ARBA" id="ARBA00023098"/>
    </source>
</evidence>
<keyword evidence="17" id="KW-1185">Reference proteome</keyword>
<name>A0A8S0SKJ8_OLEEU</name>
<accession>A0A8S0SKJ8</accession>
<dbReference type="PROSITE" id="PS00018">
    <property type="entry name" value="EF_HAND_1"/>
    <property type="match status" value="1"/>
</dbReference>
<dbReference type="Gene3D" id="1.10.238.10">
    <property type="entry name" value="EF-hand"/>
    <property type="match status" value="1"/>
</dbReference>